<reference evidence="2 3" key="1">
    <citation type="journal article" date="2019" name="Sci. Rep.">
        <title>Orb-weaving spider Araneus ventricosus genome elucidates the spidroin gene catalogue.</title>
        <authorList>
            <person name="Kono N."/>
            <person name="Nakamura H."/>
            <person name="Ohtoshi R."/>
            <person name="Moran D.A.P."/>
            <person name="Shinohara A."/>
            <person name="Yoshida Y."/>
            <person name="Fujiwara M."/>
            <person name="Mori M."/>
            <person name="Tomita M."/>
            <person name="Arakawa K."/>
        </authorList>
    </citation>
    <scope>NUCLEOTIDE SEQUENCE [LARGE SCALE GENOMIC DNA]</scope>
</reference>
<accession>A0A4Y2TG24</accession>
<evidence type="ECO:0000313" key="2">
    <source>
        <dbReference type="EMBL" id="GBN99568.1"/>
    </source>
</evidence>
<keyword evidence="3" id="KW-1185">Reference proteome</keyword>
<name>A0A4Y2TG24_ARAVE</name>
<organism evidence="2 3">
    <name type="scientific">Araneus ventricosus</name>
    <name type="common">Orbweaver spider</name>
    <name type="synonym">Epeira ventricosa</name>
    <dbReference type="NCBI Taxonomy" id="182803"/>
    <lineage>
        <taxon>Eukaryota</taxon>
        <taxon>Metazoa</taxon>
        <taxon>Ecdysozoa</taxon>
        <taxon>Arthropoda</taxon>
        <taxon>Chelicerata</taxon>
        <taxon>Arachnida</taxon>
        <taxon>Araneae</taxon>
        <taxon>Araneomorphae</taxon>
        <taxon>Entelegynae</taxon>
        <taxon>Araneoidea</taxon>
        <taxon>Araneidae</taxon>
        <taxon>Araneus</taxon>
    </lineage>
</organism>
<gene>
    <name evidence="2" type="ORF">AVEN_158533_1</name>
</gene>
<sequence>MRRDLKRQGSDSPFIQPDPHHGFTCLNQRLNWLPPKPNTESKDENILRVVKLTFHQKFCYSGISASIDLIQAAIRMARHMRKDMYLWFVAVLNANELKDEAYKSPIGILTRPDAHCFAHIHIDFIGHLLLDGNQFLYVTSLIDLLDGLRYPNA</sequence>
<proteinExistence type="predicted"/>
<dbReference type="AlphaFoldDB" id="A0A4Y2TG24"/>
<feature type="region of interest" description="Disordered" evidence="1">
    <location>
        <begin position="1"/>
        <end position="20"/>
    </location>
</feature>
<evidence type="ECO:0000313" key="3">
    <source>
        <dbReference type="Proteomes" id="UP000499080"/>
    </source>
</evidence>
<dbReference type="EMBL" id="BGPR01028417">
    <property type="protein sequence ID" value="GBN99568.1"/>
    <property type="molecule type" value="Genomic_DNA"/>
</dbReference>
<dbReference type="Proteomes" id="UP000499080">
    <property type="component" value="Unassembled WGS sequence"/>
</dbReference>
<protein>
    <submittedName>
        <fullName evidence="2">Uncharacterized protein</fullName>
    </submittedName>
</protein>
<comment type="caution">
    <text evidence="2">The sequence shown here is derived from an EMBL/GenBank/DDBJ whole genome shotgun (WGS) entry which is preliminary data.</text>
</comment>
<evidence type="ECO:0000256" key="1">
    <source>
        <dbReference type="SAM" id="MobiDB-lite"/>
    </source>
</evidence>